<dbReference type="Gene3D" id="3.40.50.880">
    <property type="match status" value="1"/>
</dbReference>
<evidence type="ECO:0000313" key="2">
    <source>
        <dbReference type="EMBL" id="EAR84062.1"/>
    </source>
</evidence>
<dbReference type="Pfam" id="PF00117">
    <property type="entry name" value="GATase"/>
    <property type="match status" value="1"/>
</dbReference>
<dbReference type="PANTHER" id="PTHR42695">
    <property type="entry name" value="GLUTAMINE AMIDOTRANSFERASE YLR126C-RELATED"/>
    <property type="match status" value="1"/>
</dbReference>
<dbReference type="EMBL" id="GG662437">
    <property type="protein sequence ID" value="EAR84062.1"/>
    <property type="molecule type" value="Genomic_DNA"/>
</dbReference>
<dbReference type="InterPro" id="IPR044992">
    <property type="entry name" value="ChyE-like"/>
</dbReference>
<dbReference type="KEGG" id="tet:TTHERM_00755960"/>
<dbReference type="OrthoDB" id="287637at2759"/>
<dbReference type="eggNOG" id="KOG3179">
    <property type="taxonomic scope" value="Eukaryota"/>
</dbReference>
<protein>
    <submittedName>
        <fullName evidence="2">Class I glutamine amidotransferase domain protein</fullName>
    </submittedName>
</protein>
<dbReference type="RefSeq" id="XP_001031725.1">
    <property type="nucleotide sequence ID" value="XM_001031725.3"/>
</dbReference>
<keyword evidence="3" id="KW-1185">Reference proteome</keyword>
<reference evidence="3" key="1">
    <citation type="journal article" date="2006" name="PLoS Biol.">
        <title>Macronuclear genome sequence of the ciliate Tetrahymena thermophila, a model eukaryote.</title>
        <authorList>
            <person name="Eisen J.A."/>
            <person name="Coyne R.S."/>
            <person name="Wu M."/>
            <person name="Wu D."/>
            <person name="Thiagarajan M."/>
            <person name="Wortman J.R."/>
            <person name="Badger J.H."/>
            <person name="Ren Q."/>
            <person name="Amedeo P."/>
            <person name="Jones K.M."/>
            <person name="Tallon L.J."/>
            <person name="Delcher A.L."/>
            <person name="Salzberg S.L."/>
            <person name="Silva J.C."/>
            <person name="Haas B.J."/>
            <person name="Majoros W.H."/>
            <person name="Farzad M."/>
            <person name="Carlton J.M."/>
            <person name="Smith R.K. Jr."/>
            <person name="Garg J."/>
            <person name="Pearlman R.E."/>
            <person name="Karrer K.M."/>
            <person name="Sun L."/>
            <person name="Manning G."/>
            <person name="Elde N.C."/>
            <person name="Turkewitz A.P."/>
            <person name="Asai D.J."/>
            <person name="Wilkes D.E."/>
            <person name="Wang Y."/>
            <person name="Cai H."/>
            <person name="Collins K."/>
            <person name="Stewart B.A."/>
            <person name="Lee S.R."/>
            <person name="Wilamowska K."/>
            <person name="Weinberg Z."/>
            <person name="Ruzzo W.L."/>
            <person name="Wloga D."/>
            <person name="Gaertig J."/>
            <person name="Frankel J."/>
            <person name="Tsao C.-C."/>
            <person name="Gorovsky M.A."/>
            <person name="Keeling P.J."/>
            <person name="Waller R.F."/>
            <person name="Patron N.J."/>
            <person name="Cherry J.M."/>
            <person name="Stover N.A."/>
            <person name="Krieger C.J."/>
            <person name="del Toro C."/>
            <person name="Ryder H.F."/>
            <person name="Williamson S.C."/>
            <person name="Barbeau R.A."/>
            <person name="Hamilton E.P."/>
            <person name="Orias E."/>
        </authorList>
    </citation>
    <scope>NUCLEOTIDE SEQUENCE [LARGE SCALE GENOMIC DNA]</scope>
    <source>
        <strain evidence="3">SB210</strain>
    </source>
</reference>
<evidence type="ECO:0000313" key="3">
    <source>
        <dbReference type="Proteomes" id="UP000009168"/>
    </source>
</evidence>
<dbReference type="InParanoid" id="I7LT15"/>
<dbReference type="PANTHER" id="PTHR42695:SF5">
    <property type="entry name" value="GLUTAMINE AMIDOTRANSFERASE YLR126C-RELATED"/>
    <property type="match status" value="1"/>
</dbReference>
<dbReference type="InterPro" id="IPR029062">
    <property type="entry name" value="Class_I_gatase-like"/>
</dbReference>
<dbReference type="AlphaFoldDB" id="I7LT15"/>
<dbReference type="HOGENOM" id="CLU_049539_0_0_1"/>
<sequence length="448" mass="52455">MKNTNTQTKKLTFVFYIENELSRQYVHFDDIATGILSGDIMDTDTNASTLAGARILLSEIHSELKQEMLNGNQKIEVYSSEQQDLQNKLKEDWITLWKHTEYYELQEFLCLQDIYNTNDMSSYTYLIKLSDIGLQNLSLLRKISLISSDKLTQNLQTNKFTDLDQYNNLDNLIDEIQKFNQEEPNRNNTFIQFINKPSGWESFVKGRSFVPVNAIYKGVFKRKFEHWFTFNVAKGEYPDEELLNKTRAIIVPGSGAGAWEDIPWVINLGLFLNKIYNEFPHLRFIGICFGFQIMAQTFGGIVKQTEGRKKDPHFHVIGNEELRISKQINNEQFFKDIFAEEINTLFINKGHGDYVESLPSEFFEKIGESDTSPNEIAFSKDKRMLCFQGHPEYSFEYSRRLMATFSTCSDKSHDWNWHIQSERFKELFSKPNDHGKLVQLINNFFRNY</sequence>
<name>I7LT15_TETTS</name>
<dbReference type="PROSITE" id="PS51273">
    <property type="entry name" value="GATASE_TYPE_1"/>
    <property type="match status" value="1"/>
</dbReference>
<dbReference type="SUPFAM" id="SSF52317">
    <property type="entry name" value="Class I glutamine amidotransferase-like"/>
    <property type="match status" value="1"/>
</dbReference>
<dbReference type="InterPro" id="IPR017926">
    <property type="entry name" value="GATASE"/>
</dbReference>
<accession>I7LT15</accession>
<feature type="domain" description="Glutamine amidotransferase" evidence="1">
    <location>
        <begin position="231"/>
        <end position="395"/>
    </location>
</feature>
<dbReference type="STRING" id="312017.I7LT15"/>
<proteinExistence type="predicted"/>
<keyword evidence="2" id="KW-0315">Glutamine amidotransferase</keyword>
<dbReference type="Proteomes" id="UP000009168">
    <property type="component" value="Unassembled WGS sequence"/>
</dbReference>
<dbReference type="GO" id="GO:0005829">
    <property type="term" value="C:cytosol"/>
    <property type="evidence" value="ECO:0007669"/>
    <property type="project" value="TreeGrafter"/>
</dbReference>
<evidence type="ECO:0000259" key="1">
    <source>
        <dbReference type="Pfam" id="PF00117"/>
    </source>
</evidence>
<gene>
    <name evidence="2" type="ORF">TTHERM_00755960</name>
</gene>
<organism evidence="2 3">
    <name type="scientific">Tetrahymena thermophila (strain SB210)</name>
    <dbReference type="NCBI Taxonomy" id="312017"/>
    <lineage>
        <taxon>Eukaryota</taxon>
        <taxon>Sar</taxon>
        <taxon>Alveolata</taxon>
        <taxon>Ciliophora</taxon>
        <taxon>Intramacronucleata</taxon>
        <taxon>Oligohymenophorea</taxon>
        <taxon>Hymenostomatida</taxon>
        <taxon>Tetrahymenina</taxon>
        <taxon>Tetrahymenidae</taxon>
        <taxon>Tetrahymena</taxon>
    </lineage>
</organism>
<dbReference type="GeneID" id="7838766"/>